<comment type="caution">
    <text evidence="1">The sequence shown here is derived from an EMBL/GenBank/DDBJ whole genome shotgun (WGS) entry which is preliminary data.</text>
</comment>
<dbReference type="PATRIC" id="fig|1365251.3.peg.2977"/>
<dbReference type="Gene3D" id="2.180.10.10">
    <property type="entry name" value="RHS repeat-associated core"/>
    <property type="match status" value="1"/>
</dbReference>
<evidence type="ECO:0000313" key="1">
    <source>
        <dbReference type="EMBL" id="KZN49755.1"/>
    </source>
</evidence>
<reference evidence="1 2" key="1">
    <citation type="submission" date="2013-07" db="EMBL/GenBank/DDBJ databases">
        <title>Comparative Genomic and Metabolomic Analysis of Twelve Strains of Pseudoalteromonas luteoviolacea.</title>
        <authorList>
            <person name="Vynne N.G."/>
            <person name="Mansson M."/>
            <person name="Gram L."/>
        </authorList>
    </citation>
    <scope>NUCLEOTIDE SEQUENCE [LARGE SCALE GENOMIC DNA]</scope>
    <source>
        <strain evidence="1 2">H33</strain>
    </source>
</reference>
<dbReference type="EMBL" id="AUXZ01000080">
    <property type="protein sequence ID" value="KZN49755.1"/>
    <property type="molecule type" value="Genomic_DNA"/>
</dbReference>
<accession>A0A167DYG5</accession>
<organism evidence="1 2">
    <name type="scientific">Pseudoalteromonas luteoviolacea H33</name>
    <dbReference type="NCBI Taxonomy" id="1365251"/>
    <lineage>
        <taxon>Bacteria</taxon>
        <taxon>Pseudomonadati</taxon>
        <taxon>Pseudomonadota</taxon>
        <taxon>Gammaproteobacteria</taxon>
        <taxon>Alteromonadales</taxon>
        <taxon>Pseudoalteromonadaceae</taxon>
        <taxon>Pseudoalteromonas</taxon>
    </lineage>
</organism>
<proteinExistence type="predicted"/>
<name>A0A167DYG5_9GAMM</name>
<dbReference type="Proteomes" id="UP000076503">
    <property type="component" value="Unassembled WGS sequence"/>
</dbReference>
<sequence>MYDYNPGRFMSVDPLIQSPGNSQSINPYSYIMNNPLAGTDPTGYCGTAIKGKHQPFCATFGENDLPAGKQASMMGDQVVANAMHETYSNLNGAQQQNTSINSEKSITDMLSQSEVAKKSEVGDTGTSSGGASVELLIGGPYTKANGDKVTYGHVALRVTGENEDGTYDYVYDFGRYGKTWGIGGSEGEGTLRLWTSFDDYIKGENATGRITTGYAFSLSSEQAGKINTHFSKLTSGLIPTKVRGNMQQFRIASNYHAANCNFTTVAMDGLKAGNPKLHNILNQNKFDQGRGLSWSNRQAYDFSKTGDGVRMPLDLQEAARQYGKATAVNTYKW</sequence>
<gene>
    <name evidence="1" type="ORF">N476_18355</name>
</gene>
<evidence type="ECO:0000313" key="2">
    <source>
        <dbReference type="Proteomes" id="UP000076503"/>
    </source>
</evidence>
<dbReference type="AlphaFoldDB" id="A0A167DYG5"/>
<protein>
    <recommendedName>
        <fullName evidence="3">RHS repeat-associated core domain-containing protein</fullName>
    </recommendedName>
</protein>
<evidence type="ECO:0008006" key="3">
    <source>
        <dbReference type="Google" id="ProtNLM"/>
    </source>
</evidence>